<accession>A0A8T2EMI2</accession>
<evidence type="ECO:0000256" key="1">
    <source>
        <dbReference type="ARBA" id="ARBA00008668"/>
    </source>
</evidence>
<dbReference type="Proteomes" id="UP000694240">
    <property type="component" value="Chromosome 3"/>
</dbReference>
<proteinExistence type="inferred from homology"/>
<dbReference type="CDD" id="cd01837">
    <property type="entry name" value="SGNH_plant_lipase_like"/>
    <property type="match status" value="1"/>
</dbReference>
<dbReference type="Pfam" id="PF00657">
    <property type="entry name" value="Lipase_GDSL"/>
    <property type="match status" value="1"/>
</dbReference>
<organism evidence="3 4">
    <name type="scientific">Arabidopsis thaliana x Arabidopsis arenosa</name>
    <dbReference type="NCBI Taxonomy" id="1240361"/>
    <lineage>
        <taxon>Eukaryota</taxon>
        <taxon>Viridiplantae</taxon>
        <taxon>Streptophyta</taxon>
        <taxon>Embryophyta</taxon>
        <taxon>Tracheophyta</taxon>
        <taxon>Spermatophyta</taxon>
        <taxon>Magnoliopsida</taxon>
        <taxon>eudicotyledons</taxon>
        <taxon>Gunneridae</taxon>
        <taxon>Pentapetalae</taxon>
        <taxon>rosids</taxon>
        <taxon>malvids</taxon>
        <taxon>Brassicales</taxon>
        <taxon>Brassicaceae</taxon>
        <taxon>Camelineae</taxon>
        <taxon>Arabidopsis</taxon>
    </lineage>
</organism>
<dbReference type="PANTHER" id="PTHR45966">
    <property type="entry name" value="GDSL-LIKE LIPASE/ACYLHYDROLASE"/>
    <property type="match status" value="1"/>
</dbReference>
<dbReference type="InterPro" id="IPR001087">
    <property type="entry name" value="GDSL"/>
</dbReference>
<dbReference type="EMBL" id="JAEFBK010000003">
    <property type="protein sequence ID" value="KAG7625197.1"/>
    <property type="molecule type" value="Genomic_DNA"/>
</dbReference>
<gene>
    <name evidence="3" type="ORF">ISN45_At03g014460</name>
</gene>
<evidence type="ECO:0000256" key="2">
    <source>
        <dbReference type="ARBA" id="ARBA00022729"/>
    </source>
</evidence>
<dbReference type="GO" id="GO:0016298">
    <property type="term" value="F:lipase activity"/>
    <property type="evidence" value="ECO:0007669"/>
    <property type="project" value="TreeGrafter"/>
</dbReference>
<dbReference type="PANTHER" id="PTHR45966:SF36">
    <property type="entry name" value="INACTIVE GDSL ESTERASE_LIPASE-LIKE PROTEIN 25"/>
    <property type="match status" value="1"/>
</dbReference>
<dbReference type="GO" id="GO:0007029">
    <property type="term" value="P:endoplasmic reticulum organization"/>
    <property type="evidence" value="ECO:0007669"/>
    <property type="project" value="TreeGrafter"/>
</dbReference>
<dbReference type="InterPro" id="IPR044552">
    <property type="entry name" value="GLIP1-5/GLL25"/>
</dbReference>
<dbReference type="InterPro" id="IPR035669">
    <property type="entry name" value="SGNH_plant_lipase-like"/>
</dbReference>
<comment type="caution">
    <text evidence="3">The sequence shown here is derived from an EMBL/GenBank/DDBJ whole genome shotgun (WGS) entry which is preliminary data.</text>
</comment>
<protein>
    <submittedName>
        <fullName evidence="3">GDSL lipase/esterase</fullName>
    </submittedName>
</protein>
<keyword evidence="2" id="KW-0732">Signal</keyword>
<evidence type="ECO:0000313" key="3">
    <source>
        <dbReference type="EMBL" id="KAG7625197.1"/>
    </source>
</evidence>
<evidence type="ECO:0000313" key="4">
    <source>
        <dbReference type="Proteomes" id="UP000694240"/>
    </source>
</evidence>
<reference evidence="3 4" key="1">
    <citation type="submission" date="2020-12" db="EMBL/GenBank/DDBJ databases">
        <title>Concerted genomic and epigenomic changes stabilize Arabidopsis allopolyploids.</title>
        <authorList>
            <person name="Chen Z."/>
        </authorList>
    </citation>
    <scope>NUCLEOTIDE SEQUENCE [LARGE SCALE GENOMIC DNA]</scope>
    <source>
        <strain evidence="3">Allo738</strain>
        <tissue evidence="3">Leaf</tissue>
    </source>
</reference>
<comment type="similarity">
    <text evidence="1">Belongs to the 'GDSL' lipolytic enzyme family.</text>
</comment>
<sequence length="374" mass="41426">MSIKARKTFPKMAKNRNLVFFLGVLASFTLSSFPVTVSGEPPILFTFGDSSYDVGNTKFFSSELDPATTWPYGDSIDDPSGRWSDGHIVPDFVGRLIGHREPIPPVLDPKADLSRGASFAIAGAVVLGSQSTTASMNFGQQISKFLELHKQWTDKERAEAIYMVNIGAEDYLNFAKAHPNANTVEQLTQVAHVLQRIPRELTSLYRAGGARKFAVQNLGPLGCLPIVRQEFKTGENCMEMVNFMVKTHNERLSRLLVAITVPILYRGFRYSLLDFNGEILRRINEPSLHGYTDTTTSCCGTGSMNAYGCGYSNVHAKLCSYQKSFLFFDGRHNTEKTDEEIANLFYSGDKHVVSPVNIKDLVGKAATDLLAQEI</sequence>
<keyword evidence="4" id="KW-1185">Reference proteome</keyword>
<dbReference type="FunFam" id="3.40.50.1110:FF:000026">
    <property type="entry name" value="GDSL esterase/lipase At3g14220"/>
    <property type="match status" value="1"/>
</dbReference>
<name>A0A8T2EMI2_9BRAS</name>
<dbReference type="AlphaFoldDB" id="A0A8T2EMI2"/>